<reference evidence="3 4" key="1">
    <citation type="journal article" date="2019" name="Nat. Ecol. Evol.">
        <title>Megaphylogeny resolves global patterns of mushroom evolution.</title>
        <authorList>
            <person name="Varga T."/>
            <person name="Krizsan K."/>
            <person name="Foldi C."/>
            <person name="Dima B."/>
            <person name="Sanchez-Garcia M."/>
            <person name="Sanchez-Ramirez S."/>
            <person name="Szollosi G.J."/>
            <person name="Szarkandi J.G."/>
            <person name="Papp V."/>
            <person name="Albert L."/>
            <person name="Andreopoulos W."/>
            <person name="Angelini C."/>
            <person name="Antonin V."/>
            <person name="Barry K.W."/>
            <person name="Bougher N.L."/>
            <person name="Buchanan P."/>
            <person name="Buyck B."/>
            <person name="Bense V."/>
            <person name="Catcheside P."/>
            <person name="Chovatia M."/>
            <person name="Cooper J."/>
            <person name="Damon W."/>
            <person name="Desjardin D."/>
            <person name="Finy P."/>
            <person name="Geml J."/>
            <person name="Haridas S."/>
            <person name="Hughes K."/>
            <person name="Justo A."/>
            <person name="Karasinski D."/>
            <person name="Kautmanova I."/>
            <person name="Kiss B."/>
            <person name="Kocsube S."/>
            <person name="Kotiranta H."/>
            <person name="LaButti K.M."/>
            <person name="Lechner B.E."/>
            <person name="Liimatainen K."/>
            <person name="Lipzen A."/>
            <person name="Lukacs Z."/>
            <person name="Mihaltcheva S."/>
            <person name="Morgado L.N."/>
            <person name="Niskanen T."/>
            <person name="Noordeloos M.E."/>
            <person name="Ohm R.A."/>
            <person name="Ortiz-Santana B."/>
            <person name="Ovrebo C."/>
            <person name="Racz N."/>
            <person name="Riley R."/>
            <person name="Savchenko A."/>
            <person name="Shiryaev A."/>
            <person name="Soop K."/>
            <person name="Spirin V."/>
            <person name="Szebenyi C."/>
            <person name="Tomsovsky M."/>
            <person name="Tulloss R.E."/>
            <person name="Uehling J."/>
            <person name="Grigoriev I.V."/>
            <person name="Vagvolgyi C."/>
            <person name="Papp T."/>
            <person name="Martin F.M."/>
            <person name="Miettinen O."/>
            <person name="Hibbett D.S."/>
            <person name="Nagy L.G."/>
        </authorList>
    </citation>
    <scope>NUCLEOTIDE SEQUENCE [LARGE SCALE GENOMIC DNA]</scope>
    <source>
        <strain evidence="3 4">HHB13444</strain>
    </source>
</reference>
<evidence type="ECO:0000256" key="1">
    <source>
        <dbReference type="SAM" id="SignalP"/>
    </source>
</evidence>
<feature type="chain" id="PRO_5022826324" description="Tail specific protease domain-containing protein" evidence="1">
    <location>
        <begin position="19"/>
        <end position="685"/>
    </location>
</feature>
<dbReference type="GO" id="GO:0008236">
    <property type="term" value="F:serine-type peptidase activity"/>
    <property type="evidence" value="ECO:0007669"/>
    <property type="project" value="InterPro"/>
</dbReference>
<dbReference type="PANTHER" id="PTHR37049:SF4">
    <property type="entry name" value="RHODANESE DOMAIN-CONTAINING PROTEIN"/>
    <property type="match status" value="1"/>
</dbReference>
<feature type="domain" description="Tail specific protease" evidence="2">
    <location>
        <begin position="395"/>
        <end position="583"/>
    </location>
</feature>
<dbReference type="Pfam" id="PF03572">
    <property type="entry name" value="Peptidase_S41"/>
    <property type="match status" value="1"/>
</dbReference>
<proteinExistence type="predicted"/>
<dbReference type="InterPro" id="IPR005151">
    <property type="entry name" value="Tail-specific_protease"/>
</dbReference>
<dbReference type="InterPro" id="IPR029045">
    <property type="entry name" value="ClpP/crotonase-like_dom_sf"/>
</dbReference>
<evidence type="ECO:0000259" key="2">
    <source>
        <dbReference type="Pfam" id="PF03572"/>
    </source>
</evidence>
<accession>A0A5C3PRU4</accession>
<dbReference type="PANTHER" id="PTHR37049">
    <property type="entry name" value="PEPTIDASE S41 FAMILY PROTEIN"/>
    <property type="match status" value="1"/>
</dbReference>
<organism evidence="3 4">
    <name type="scientific">Polyporus arcularius HHB13444</name>
    <dbReference type="NCBI Taxonomy" id="1314778"/>
    <lineage>
        <taxon>Eukaryota</taxon>
        <taxon>Fungi</taxon>
        <taxon>Dikarya</taxon>
        <taxon>Basidiomycota</taxon>
        <taxon>Agaricomycotina</taxon>
        <taxon>Agaricomycetes</taxon>
        <taxon>Polyporales</taxon>
        <taxon>Polyporaceae</taxon>
        <taxon>Polyporus</taxon>
    </lineage>
</organism>
<dbReference type="Gene3D" id="3.90.226.10">
    <property type="entry name" value="2-enoyl-CoA Hydratase, Chain A, domain 1"/>
    <property type="match status" value="1"/>
</dbReference>
<dbReference type="STRING" id="1314778.A0A5C3PRU4"/>
<keyword evidence="4" id="KW-1185">Reference proteome</keyword>
<dbReference type="InterPro" id="IPR052766">
    <property type="entry name" value="S41A_metabolite_peptidase"/>
</dbReference>
<evidence type="ECO:0000313" key="3">
    <source>
        <dbReference type="EMBL" id="TFK92524.1"/>
    </source>
</evidence>
<evidence type="ECO:0000313" key="4">
    <source>
        <dbReference type="Proteomes" id="UP000308197"/>
    </source>
</evidence>
<protein>
    <recommendedName>
        <fullName evidence="2">Tail specific protease domain-containing protein</fullName>
    </recommendedName>
</protein>
<dbReference type="EMBL" id="ML210997">
    <property type="protein sequence ID" value="TFK92524.1"/>
    <property type="molecule type" value="Genomic_DNA"/>
</dbReference>
<keyword evidence="1" id="KW-0732">Signal</keyword>
<dbReference type="SUPFAM" id="SSF52096">
    <property type="entry name" value="ClpP/crotonase"/>
    <property type="match status" value="1"/>
</dbReference>
<dbReference type="AlphaFoldDB" id="A0A5C3PRU4"/>
<dbReference type="InParanoid" id="A0A5C3PRU4"/>
<sequence length="685" mass="73966">MVALAGGFLSLLSPVSSAVQFAHAETNDALAARASDPCAGIGNQTWSSPADVRACFTSFPVDAEEKARIIEVVNKTLAFHTSVNYEKLAPAPFTLDVHEDLLADLARISSQKYASDFDLHIDLSRTLKRLNDGHCVYINYCYDSLFSSYLPTPLVLLTDKFGVQAVYIAPEAFTVASAEFGDEIKTWQNALPASLKGQLSSLSGAQVLAINGLDPWLAVDANAKISGSFQGLATRENGFFSSYNAGASGWTYSLGQFAQQSLPLTDSVKLTIQRVNSTKIETVTLPYRSRFGTTGLKFANSAEFRQNNCKAVSSTNGINYYDGSTTKRSTLPINPANKFRQAPMPSPSEERKHFLNVMLDLQPQTDVALPPGLTPSDPLPGSSSVVQFHLLSDKKTGVLALGSFSGDTFENLLENLLTGLQNLKKQGATQLIVDVSNNGGGYICVAHWLHRIIVGPKDTSDPQAGLDTETRAGPLAQLIAKAAVSGKDPNGLLLYNSISWSFANNTYMPAGYDWLAEPVKKTINGRQDAFSQRLGQECQPFEFDPPAEALFDPKNVAVLGNGRCASSCSLFSITMAKEEGAKTVVYGGRNSVSQQYCGTVGGQSTDYSTIDSEIVTTGLKDHPLAPPDFTTNSVQGITWRLAFGVDKPNEPEEWQNHPADVNLHLTADIVNKPLAIWEQVAKQVL</sequence>
<gene>
    <name evidence="3" type="ORF">K466DRAFT_223526</name>
</gene>
<dbReference type="GO" id="GO:0006508">
    <property type="term" value="P:proteolysis"/>
    <property type="evidence" value="ECO:0007669"/>
    <property type="project" value="InterPro"/>
</dbReference>
<name>A0A5C3PRU4_9APHY</name>
<feature type="signal peptide" evidence="1">
    <location>
        <begin position="1"/>
        <end position="18"/>
    </location>
</feature>
<dbReference type="Proteomes" id="UP000308197">
    <property type="component" value="Unassembled WGS sequence"/>
</dbReference>